<feature type="region of interest" description="Disordered" evidence="4">
    <location>
        <begin position="244"/>
        <end position="289"/>
    </location>
</feature>
<evidence type="ECO:0000256" key="3">
    <source>
        <dbReference type="SAM" id="Coils"/>
    </source>
</evidence>
<proteinExistence type="predicted"/>
<accession>A0A7R9FPR9</accession>
<feature type="compositionally biased region" description="Basic and acidic residues" evidence="4">
    <location>
        <begin position="878"/>
        <end position="889"/>
    </location>
</feature>
<dbReference type="InterPro" id="IPR039336">
    <property type="entry name" value="Midnolin"/>
</dbReference>
<keyword evidence="3" id="KW-0175">Coiled coil</keyword>
<protein>
    <submittedName>
        <fullName evidence="5">Uncharacterized protein</fullName>
    </submittedName>
</protein>
<dbReference type="EMBL" id="LR902406">
    <property type="protein sequence ID" value="CAD7250496.1"/>
    <property type="molecule type" value="Genomic_DNA"/>
</dbReference>
<sequence length="925" mass="103616">PGSKRFGWGEDLECGEPRDGVLHEHPRVRNQSSSRYRYFLRRVRSREYVVECKYWVRCRRRWVELQPTEAGRHHREHAAPRTGCLFWHLLRIHAHLGVMPTSFLSLFVSPLKDTKHWCDGAVVGTLNPALQDKQGRPRRDISTIIHILNDLLCATPHYSPGRQQGSAAAASLATAAATPAATVAATPASMGVVRPPTPPPPLPTTSVEKSCKVGVGEDMELENAVIRHKVEQLRLVLEERRARRKARREQRAPYPTSTSLPASALFPDPGDASGKGSGGGGGGSQGTLTSTATWTATSEAAVKDQNGQPEAEAVEYELKEPVLSGRIEDTLRKFFVSCPPESEGMQALSGDLEFGEQQRFEAELQSLSQGYSKLGLGSFYTGDGSVQVDWLSLVHSSWEVLMRFASAQKTYGELEDKHHRIAYQLRDSQEQNRQMLQEVDALERKLVACKEQLRQKEELLKQCQKCLKHEREDFRKRKALFEHQEKQIQHRVKKLSLEKDKIDRHRGELLCHKPQINKGSMQLLNPLSRNEYRRPQWKTPSSSERNEQELRQHVREKLENRYLGLRQENAEMRKLLFHFYSDLASLHKGPKCQSALSLVDSVKGEGRMMKEVCFGLSWDASASLIASKLNEIFGELRLRLHQVSTKSPSSPPNITKEKIDAQTSPREKALCMDDMNEAFLQMFGMHCRMHSLQEVLEAPSSLRNPSDPLFFAGNPSLSPCISSSSLSYDATTPSQPSASSRLPDGSILPSKYFSRMSAPSPSPDLLESSDTTFSLSVYETAEGSEDSSFQAASFFQQTSDRGEAVERRAGISQEPEMHEAVTEYRHRIQGFPGSVHVRVHTSEASGFSAPVPEKPYSPAAGKKSKDYINDFSEFLNRKLEEQSHGEYTGKDSNLYKKATGGHSASSSINDTPYPSSSGEETQYTY</sequence>
<feature type="compositionally biased region" description="Polar residues" evidence="4">
    <location>
        <begin position="728"/>
        <end position="740"/>
    </location>
</feature>
<organism evidence="5">
    <name type="scientific">Darwinula stevensoni</name>
    <dbReference type="NCBI Taxonomy" id="69355"/>
    <lineage>
        <taxon>Eukaryota</taxon>
        <taxon>Metazoa</taxon>
        <taxon>Ecdysozoa</taxon>
        <taxon>Arthropoda</taxon>
        <taxon>Crustacea</taxon>
        <taxon>Oligostraca</taxon>
        <taxon>Ostracoda</taxon>
        <taxon>Podocopa</taxon>
        <taxon>Podocopida</taxon>
        <taxon>Darwinulocopina</taxon>
        <taxon>Darwinuloidea</taxon>
        <taxon>Darwinulidae</taxon>
        <taxon>Darwinula</taxon>
    </lineage>
</organism>
<feature type="coiled-coil region" evidence="3">
    <location>
        <begin position="425"/>
        <end position="459"/>
    </location>
</feature>
<comment type="subcellular location">
    <subcellularLocation>
        <location evidence="1">Nucleus</location>
    </subcellularLocation>
</comment>
<evidence type="ECO:0000313" key="5">
    <source>
        <dbReference type="EMBL" id="CAD7250496.1"/>
    </source>
</evidence>
<evidence type="ECO:0000256" key="1">
    <source>
        <dbReference type="ARBA" id="ARBA00004123"/>
    </source>
</evidence>
<evidence type="ECO:0000256" key="2">
    <source>
        <dbReference type="ARBA" id="ARBA00023242"/>
    </source>
</evidence>
<dbReference type="AlphaFoldDB" id="A0A7R9FPR9"/>
<evidence type="ECO:0000313" key="6">
    <source>
        <dbReference type="Proteomes" id="UP000677054"/>
    </source>
</evidence>
<dbReference type="OrthoDB" id="1916003at2759"/>
<dbReference type="GO" id="GO:0005634">
    <property type="term" value="C:nucleus"/>
    <property type="evidence" value="ECO:0007669"/>
    <property type="project" value="UniProtKB-SubCell"/>
</dbReference>
<reference evidence="5" key="1">
    <citation type="submission" date="2020-11" db="EMBL/GenBank/DDBJ databases">
        <authorList>
            <person name="Tran Van P."/>
        </authorList>
    </citation>
    <scope>NUCLEOTIDE SEQUENCE</scope>
</reference>
<name>A0A7R9FPR9_9CRUS</name>
<feature type="region of interest" description="Disordered" evidence="4">
    <location>
        <begin position="878"/>
        <end position="925"/>
    </location>
</feature>
<feature type="compositionally biased region" description="Gly residues" evidence="4">
    <location>
        <begin position="273"/>
        <end position="285"/>
    </location>
</feature>
<feature type="region of interest" description="Disordered" evidence="4">
    <location>
        <begin position="528"/>
        <end position="550"/>
    </location>
</feature>
<keyword evidence="6" id="KW-1185">Reference proteome</keyword>
<evidence type="ECO:0000256" key="4">
    <source>
        <dbReference type="SAM" id="MobiDB-lite"/>
    </source>
</evidence>
<dbReference type="EMBL" id="CAJPEV010002889">
    <property type="protein sequence ID" value="CAG0898342.1"/>
    <property type="molecule type" value="Genomic_DNA"/>
</dbReference>
<gene>
    <name evidence="5" type="ORF">DSTB1V02_LOCUS10269</name>
</gene>
<dbReference type="PANTHER" id="PTHR23010:SF1">
    <property type="entry name" value="MIDNOLIN"/>
    <property type="match status" value="1"/>
</dbReference>
<feature type="compositionally biased region" description="Polar residues" evidence="4">
    <location>
        <begin position="902"/>
        <end position="925"/>
    </location>
</feature>
<dbReference type="Proteomes" id="UP000677054">
    <property type="component" value="Unassembled WGS sequence"/>
</dbReference>
<keyword evidence="2" id="KW-0539">Nucleus</keyword>
<dbReference type="PANTHER" id="PTHR23010">
    <property type="entry name" value="MIDNOLIN"/>
    <property type="match status" value="1"/>
</dbReference>
<feature type="region of interest" description="Disordered" evidence="4">
    <location>
        <begin position="724"/>
        <end position="745"/>
    </location>
</feature>
<feature type="non-terminal residue" evidence="5">
    <location>
        <position position="1"/>
    </location>
</feature>